<keyword evidence="3" id="KW-1185">Reference proteome</keyword>
<dbReference type="EMBL" id="MVHT01000156">
    <property type="protein sequence ID" value="ORA91705.1"/>
    <property type="molecule type" value="Genomic_DNA"/>
</dbReference>
<keyword evidence="1" id="KW-1133">Transmembrane helix</keyword>
<evidence type="ECO:0000313" key="3">
    <source>
        <dbReference type="Proteomes" id="UP000192739"/>
    </source>
</evidence>
<comment type="caution">
    <text evidence="2">The sequence shown here is derived from an EMBL/GenBank/DDBJ whole genome shotgun (WGS) entry which is preliminary data.</text>
</comment>
<dbReference type="RefSeq" id="WP_079220275.1">
    <property type="nucleotide sequence ID" value="NZ_CBCRZH010000159.1"/>
</dbReference>
<feature type="transmembrane region" description="Helical" evidence="1">
    <location>
        <begin position="87"/>
        <end position="107"/>
    </location>
</feature>
<keyword evidence="1" id="KW-0812">Transmembrane</keyword>
<evidence type="ECO:0000256" key="1">
    <source>
        <dbReference type="SAM" id="Phobius"/>
    </source>
</evidence>
<organism evidence="2 3">
    <name type="scientific">Mycobacterium intermedium</name>
    <dbReference type="NCBI Taxonomy" id="28445"/>
    <lineage>
        <taxon>Bacteria</taxon>
        <taxon>Bacillati</taxon>
        <taxon>Actinomycetota</taxon>
        <taxon>Actinomycetes</taxon>
        <taxon>Mycobacteriales</taxon>
        <taxon>Mycobacteriaceae</taxon>
        <taxon>Mycobacterium</taxon>
        <taxon>Mycobacterium simiae complex</taxon>
    </lineage>
</organism>
<proteinExistence type="predicted"/>
<dbReference type="AlphaFoldDB" id="A0A1T3VTN4"/>
<keyword evidence="1" id="KW-0472">Membrane</keyword>
<sequence>MSGLIRVVQIALRVSLATAFLSAVADRSGWWEPFGQGSWGSMSAFADYAQQLVPSVSGWMLTVLVWAVTAIETTLGVLLLTGWRPKLVGAATCLVLLTFGTAMAVSLGAEAPLSHSVFSAASAAAAYAIIGTTSPTISRAGQTHPNTAVHGDHPK</sequence>
<gene>
    <name evidence="2" type="ORF">BST27_29335</name>
</gene>
<accession>A0A1T3VTN4</accession>
<name>A0A1T3VTN4_MYCIE</name>
<dbReference type="Proteomes" id="UP000192739">
    <property type="component" value="Unassembled WGS sequence"/>
</dbReference>
<evidence type="ECO:0000313" key="2">
    <source>
        <dbReference type="EMBL" id="ORA91705.1"/>
    </source>
</evidence>
<feature type="transmembrane region" description="Helical" evidence="1">
    <location>
        <begin position="59"/>
        <end position="80"/>
    </location>
</feature>
<evidence type="ECO:0008006" key="4">
    <source>
        <dbReference type="Google" id="ProtNLM"/>
    </source>
</evidence>
<protein>
    <recommendedName>
        <fullName evidence="4">DoxX family protein</fullName>
    </recommendedName>
</protein>
<reference evidence="2 3" key="1">
    <citation type="submission" date="2017-02" db="EMBL/GenBank/DDBJ databases">
        <title>The new phylogeny of genus Mycobacterium.</title>
        <authorList>
            <person name="Tortoli E."/>
            <person name="Trovato A."/>
            <person name="Cirillo D.M."/>
        </authorList>
    </citation>
    <scope>NUCLEOTIDE SEQUENCE [LARGE SCALE GENOMIC DNA]</scope>
    <source>
        <strain evidence="2 3">DSM 44049</strain>
    </source>
</reference>